<gene>
    <name evidence="1" type="ORF">B7P43_G13973</name>
</gene>
<name>A0A2J7QD79_9NEOP</name>
<accession>A0A2J7QD79</accession>
<keyword evidence="2" id="KW-1185">Reference proteome</keyword>
<dbReference type="InParanoid" id="A0A2J7QD79"/>
<sequence length="91" mass="10276">SKQCVYSIPCDTQGLLEKSKLAQHAHEEGHKICWNKAKVLQTEPSTTCRKYKESANMSLLEHPISQASVDISPVWTPVITAEIKRLQRCQV</sequence>
<reference evidence="1 2" key="1">
    <citation type="submission" date="2017-12" db="EMBL/GenBank/DDBJ databases">
        <title>Hemimetabolous genomes reveal molecular basis of termite eusociality.</title>
        <authorList>
            <person name="Harrison M.C."/>
            <person name="Jongepier E."/>
            <person name="Robertson H.M."/>
            <person name="Arning N."/>
            <person name="Bitard-Feildel T."/>
            <person name="Chao H."/>
            <person name="Childers C.P."/>
            <person name="Dinh H."/>
            <person name="Doddapaneni H."/>
            <person name="Dugan S."/>
            <person name="Gowin J."/>
            <person name="Greiner C."/>
            <person name="Han Y."/>
            <person name="Hu H."/>
            <person name="Hughes D.S.T."/>
            <person name="Huylmans A.-K."/>
            <person name="Kemena C."/>
            <person name="Kremer L.P.M."/>
            <person name="Lee S.L."/>
            <person name="Lopez-Ezquerra A."/>
            <person name="Mallet L."/>
            <person name="Monroy-Kuhn J.M."/>
            <person name="Moser A."/>
            <person name="Murali S.C."/>
            <person name="Muzny D.M."/>
            <person name="Otani S."/>
            <person name="Piulachs M.-D."/>
            <person name="Poelchau M."/>
            <person name="Qu J."/>
            <person name="Schaub F."/>
            <person name="Wada-Katsumata A."/>
            <person name="Worley K.C."/>
            <person name="Xie Q."/>
            <person name="Ylla G."/>
            <person name="Poulsen M."/>
            <person name="Gibbs R.A."/>
            <person name="Schal C."/>
            <person name="Richards S."/>
            <person name="Belles X."/>
            <person name="Korb J."/>
            <person name="Bornberg-Bauer E."/>
        </authorList>
    </citation>
    <scope>NUCLEOTIDE SEQUENCE [LARGE SCALE GENOMIC DNA]</scope>
    <source>
        <tissue evidence="1">Whole body</tissue>
    </source>
</reference>
<organism evidence="1 2">
    <name type="scientific">Cryptotermes secundus</name>
    <dbReference type="NCBI Taxonomy" id="105785"/>
    <lineage>
        <taxon>Eukaryota</taxon>
        <taxon>Metazoa</taxon>
        <taxon>Ecdysozoa</taxon>
        <taxon>Arthropoda</taxon>
        <taxon>Hexapoda</taxon>
        <taxon>Insecta</taxon>
        <taxon>Pterygota</taxon>
        <taxon>Neoptera</taxon>
        <taxon>Polyneoptera</taxon>
        <taxon>Dictyoptera</taxon>
        <taxon>Blattodea</taxon>
        <taxon>Blattoidea</taxon>
        <taxon>Termitoidae</taxon>
        <taxon>Kalotermitidae</taxon>
        <taxon>Cryptotermitinae</taxon>
        <taxon>Cryptotermes</taxon>
    </lineage>
</organism>
<comment type="caution">
    <text evidence="1">The sequence shown here is derived from an EMBL/GenBank/DDBJ whole genome shotgun (WGS) entry which is preliminary data.</text>
</comment>
<protein>
    <submittedName>
        <fullName evidence="1">Uncharacterized protein</fullName>
    </submittedName>
</protein>
<evidence type="ECO:0000313" key="2">
    <source>
        <dbReference type="Proteomes" id="UP000235965"/>
    </source>
</evidence>
<dbReference type="Proteomes" id="UP000235965">
    <property type="component" value="Unassembled WGS sequence"/>
</dbReference>
<feature type="non-terminal residue" evidence="1">
    <location>
        <position position="1"/>
    </location>
</feature>
<proteinExistence type="predicted"/>
<dbReference type="AlphaFoldDB" id="A0A2J7QD79"/>
<evidence type="ECO:0000313" key="1">
    <source>
        <dbReference type="EMBL" id="PNF26526.1"/>
    </source>
</evidence>
<dbReference type="EMBL" id="NEVH01015827">
    <property type="protein sequence ID" value="PNF26526.1"/>
    <property type="molecule type" value="Genomic_DNA"/>
</dbReference>